<gene>
    <name evidence="7" type="ORF">CB0940_11466</name>
    <name evidence="8" type="ORF">RHO25_012991</name>
</gene>
<proteinExistence type="predicted"/>
<dbReference type="PANTHER" id="PTHR43872">
    <property type="entry name" value="MONOOXYGENASE, PUTATIVE (AFU_ORTHOLOGUE AFUA_8G02570)-RELATED"/>
    <property type="match status" value="1"/>
</dbReference>
<dbReference type="InterPro" id="IPR020946">
    <property type="entry name" value="Flavin_mOase-like"/>
</dbReference>
<dbReference type="Proteomes" id="UP001302367">
    <property type="component" value="Chromosome 9"/>
</dbReference>
<dbReference type="EMBL" id="LKMD01000107">
    <property type="protein sequence ID" value="PIA90401.1"/>
    <property type="molecule type" value="Genomic_DNA"/>
</dbReference>
<dbReference type="GO" id="GO:0050661">
    <property type="term" value="F:NADP binding"/>
    <property type="evidence" value="ECO:0007669"/>
    <property type="project" value="InterPro"/>
</dbReference>
<comment type="cofactor">
    <cofactor evidence="1">
        <name>FAD</name>
        <dbReference type="ChEBI" id="CHEBI:57692"/>
    </cofactor>
</comment>
<sequence>MAWQPLEKGENNYDVIVIGAGISGINFGYRLQERNPHLSYCILEGRHELGGTWSLFNYPGIRSDSDLYTFGFPWRPWSATNAIAQGDLIWNYLKESAEMYGIDKKMKFNHQVDEAKYSSSSKSWELSVTANKSEKKTFKSRFMLLCTGYYDYHTPMKAEIPGIDNFKGQVIHPQFWPKDLDYTNKEVVVVGSGATAITILPVMAEKTKHITMLQRSPTYVLAVPAEDPGDNLLRKLFGWIPSVSHSLIRLKWIIMPLIMTTYSALAPKRARDLMHKLMSKQLPSSVPRDPHFTPKYYPWEQRMCMCPDGDFFKSLRKGTSSVVTGNIQNITENTIQLADGQELHPDIIVTATGLKLSFAGGMKVSVDNKPFDIPSKFVWKGVMIEDLPNAAFVIGYVDASWTLGADATAQMVTRILNKMKKQGVVEVIPRQSEWDRKNVKEANIMRLNSTYVQKGKDAVPKAGDRGQWVPRSNYFRDIMMAWFGDIKTGAEWVKA</sequence>
<dbReference type="PANTHER" id="PTHR43872:SF1">
    <property type="entry name" value="MONOOXYGENASE, PUTATIVE (AFU_ORTHOLOGUE AFUA_8G02570)-RELATED"/>
    <property type="match status" value="1"/>
</dbReference>
<reference evidence="8 10" key="2">
    <citation type="submission" date="2023-09" db="EMBL/GenBank/DDBJ databases">
        <title>Complete-Gapless Cercospora beticola genome.</title>
        <authorList>
            <person name="Wyatt N.A."/>
            <person name="Spanner R.E."/>
            <person name="Bolton M.D."/>
        </authorList>
    </citation>
    <scope>NUCLEOTIDE SEQUENCE [LARGE SCALE GENOMIC DNA]</scope>
    <source>
        <strain evidence="8">Cb09-40</strain>
    </source>
</reference>
<evidence type="ECO:0000313" key="8">
    <source>
        <dbReference type="EMBL" id="WPB08325.1"/>
    </source>
</evidence>
<evidence type="ECO:0000256" key="4">
    <source>
        <dbReference type="ARBA" id="ARBA00022857"/>
    </source>
</evidence>
<keyword evidence="6 7" id="KW-0503">Monooxygenase</keyword>
<evidence type="ECO:0000256" key="3">
    <source>
        <dbReference type="ARBA" id="ARBA00022827"/>
    </source>
</evidence>
<evidence type="ECO:0000313" key="10">
    <source>
        <dbReference type="Proteomes" id="UP001302367"/>
    </source>
</evidence>
<evidence type="ECO:0000256" key="2">
    <source>
        <dbReference type="ARBA" id="ARBA00022630"/>
    </source>
</evidence>
<dbReference type="GO" id="GO:0004499">
    <property type="term" value="F:N,N-dimethylaniline monooxygenase activity"/>
    <property type="evidence" value="ECO:0007669"/>
    <property type="project" value="InterPro"/>
</dbReference>
<name>A0A2G5HCY5_CERBT</name>
<dbReference type="Gene3D" id="3.50.50.60">
    <property type="entry name" value="FAD/NAD(P)-binding domain"/>
    <property type="match status" value="3"/>
</dbReference>
<keyword evidence="4" id="KW-0521">NADP</keyword>
<protein>
    <submittedName>
        <fullName evidence="7">FAD-containing monooxygenase EthA</fullName>
    </submittedName>
</protein>
<evidence type="ECO:0000313" key="9">
    <source>
        <dbReference type="Proteomes" id="UP000230605"/>
    </source>
</evidence>
<keyword evidence="10" id="KW-1185">Reference proteome</keyword>
<evidence type="ECO:0000313" key="7">
    <source>
        <dbReference type="EMBL" id="PIA90401.1"/>
    </source>
</evidence>
<dbReference type="FunFam" id="3.50.50.60:FF:000228">
    <property type="entry name" value="FAD-containing monooxygenase EthA"/>
    <property type="match status" value="1"/>
</dbReference>
<evidence type="ECO:0000256" key="6">
    <source>
        <dbReference type="ARBA" id="ARBA00023033"/>
    </source>
</evidence>
<keyword evidence="5" id="KW-0560">Oxidoreductase</keyword>
<reference evidence="7 9" key="1">
    <citation type="submission" date="2015-10" db="EMBL/GenBank/DDBJ databases">
        <title>The cercosporin biosynthetic gene cluster was horizontally transferred to several fungal lineages and shown to be expanded in Cercospora beticola based on microsynteny with recipient genomes.</title>
        <authorList>
            <person name="De Jonge R."/>
            <person name="Ebert M.K."/>
            <person name="Suttle J.C."/>
            <person name="Jurick Ii W.M."/>
            <person name="Secor G.A."/>
            <person name="Thomma B.P."/>
            <person name="Van De Peer Y."/>
            <person name="Bolton M.D."/>
        </authorList>
    </citation>
    <scope>NUCLEOTIDE SEQUENCE [LARGE SCALE GENOMIC DNA]</scope>
    <source>
        <strain evidence="7 9">09-40</strain>
    </source>
</reference>
<dbReference type="InterPro" id="IPR051820">
    <property type="entry name" value="FAD-binding_MO"/>
</dbReference>
<dbReference type="GO" id="GO:0050660">
    <property type="term" value="F:flavin adenine dinucleotide binding"/>
    <property type="evidence" value="ECO:0007669"/>
    <property type="project" value="InterPro"/>
</dbReference>
<dbReference type="OrthoDB" id="66881at2759"/>
<dbReference type="Pfam" id="PF00743">
    <property type="entry name" value="FMO-like"/>
    <property type="match status" value="1"/>
</dbReference>
<dbReference type="EMBL" id="CP134192">
    <property type="protein sequence ID" value="WPB08325.1"/>
    <property type="molecule type" value="Genomic_DNA"/>
</dbReference>
<keyword evidence="3" id="KW-0274">FAD</keyword>
<organism evidence="7 9">
    <name type="scientific">Cercospora beticola</name>
    <name type="common">Sugarbeet leaf spot fungus</name>
    <dbReference type="NCBI Taxonomy" id="122368"/>
    <lineage>
        <taxon>Eukaryota</taxon>
        <taxon>Fungi</taxon>
        <taxon>Dikarya</taxon>
        <taxon>Ascomycota</taxon>
        <taxon>Pezizomycotina</taxon>
        <taxon>Dothideomycetes</taxon>
        <taxon>Dothideomycetidae</taxon>
        <taxon>Mycosphaerellales</taxon>
        <taxon>Mycosphaerellaceae</taxon>
        <taxon>Cercospora</taxon>
    </lineage>
</organism>
<dbReference type="Pfam" id="PF13450">
    <property type="entry name" value="NAD_binding_8"/>
    <property type="match status" value="1"/>
</dbReference>
<evidence type="ECO:0000256" key="5">
    <source>
        <dbReference type="ARBA" id="ARBA00023002"/>
    </source>
</evidence>
<dbReference type="Proteomes" id="UP000230605">
    <property type="component" value="Chromosome 9"/>
</dbReference>
<dbReference type="AlphaFoldDB" id="A0A2G5HCY5"/>
<keyword evidence="2" id="KW-0285">Flavoprotein</keyword>
<dbReference type="SUPFAM" id="SSF51905">
    <property type="entry name" value="FAD/NAD(P)-binding domain"/>
    <property type="match status" value="2"/>
</dbReference>
<evidence type="ECO:0000256" key="1">
    <source>
        <dbReference type="ARBA" id="ARBA00001974"/>
    </source>
</evidence>
<accession>A0A2G5HCY5</accession>
<dbReference type="InterPro" id="IPR036188">
    <property type="entry name" value="FAD/NAD-bd_sf"/>
</dbReference>